<dbReference type="Gene3D" id="3.30.565.10">
    <property type="entry name" value="Histidine kinase-like ATPase, C-terminal domain"/>
    <property type="match status" value="1"/>
</dbReference>
<gene>
    <name evidence="6" type="ORF">P170DRAFT_477439</name>
</gene>
<dbReference type="FunFam" id="1.10.287.130:FF:000023">
    <property type="entry name" value="Sensor histidine kinase/response regulator, putative"/>
    <property type="match status" value="1"/>
</dbReference>
<feature type="domain" description="Response regulatory" evidence="5">
    <location>
        <begin position="1017"/>
        <end position="1137"/>
    </location>
</feature>
<dbReference type="STRING" id="1392250.A0A2I2G103"/>
<sequence>MVVLDSSTFQHPLMPSSGQKMVSELLRVYCPSISNGADGVHCQTPTKNNRKSTPAGPSDATLPALTQLGPFRLGCTRAFVSLLDNGWTKVIAHATIENSRGGDIGTSTLGLKTNGQHGHTMMNGVTDCSRVIGDLTKEDQFRRHPFVIRFPETRFYAEIPLRSPRWGTIGTYCVVDNEDRALLEDENITDLEDTASAIVQHLESVYAVHCQVKSDRLLNTLMTVKGLPSIEHIDETSETQSSPGSDLSEKLDHLSISMKEARDMPPISTVLQPPESPFFQHEPGFNIPHPRENHQQHLRRYSIASNNLVTVSEKVAPSPLTSLLFSRASTLLQKVMELDGVLFLDASRSNSRRFSSTSGSDWDAQSKDGDGSLSTHSSLLSSQGGWSERLCEPLGISLSQSTQNASRSFRLSMTEALLHDLFIWSPQGEIFYTDPLVQSAHSKGSVDENEHYSNHLTATRLSRDFPDAKSLIFYPLWNWDKSRWLAGIVIWTGENERLLDEEDLYYLKTFADLVTSEYLHISWTATEKSKSDLFSSVSHELRSPLHGMLASAELLQATTLETAQRDMVTMIETCGLTLLDTINHLLDFTKINNLTNISHLQKVATVNQEVDIDHLVSQFNLDTLVEDVADVLYFGHRSRINTSKIAGRYVNNGTGVSSRTVSSESNCSDDLNDISVVVRIDEQPSWVIQSVSGGWRRIVMNLLGNAFKFTQSGLIEVCLAQRVERSNGSKSVQAHLSVKDTGCGISTEFLEDKLFQPFTQENDLAEGVGLGLSIVRQLVSYLGGTVDFKSEAGVGTQVDVYIPVEFVQTSPQEVQTLQDDPCARATTRVCLIGLNGFAGLNGIPTQVLSTDAKRKLSIRSALSNVLLSHPGWIVSFADSLERSSGDIGVMEESTLKKLSKNGDVHANFKTIVVLGQHGVSLPGNFAIKGADVIYLSQPIGPRKINDALRRFKESHHEASPSTEKPVSGPFSGIPTRGRSLSDAFALAKGTESPPVVKDNVSNYSPPSPRDTQGTDLHVLIVDDNDINLKILSTFMRKIGCTFETASNGLAALEKYKNSTGKYDYVLMDISMPIMDGVVSTSKIREYEEQHSLPRAAIMAVTGVASSSMQQQAFAAGIDDYLVKPLSLHDLKRIMNIQ</sequence>
<dbReference type="SMART" id="SM00448">
    <property type="entry name" value="REC"/>
    <property type="match status" value="1"/>
</dbReference>
<dbReference type="GeneID" id="36561159"/>
<evidence type="ECO:0000256" key="2">
    <source>
        <dbReference type="PROSITE-ProRule" id="PRU00169"/>
    </source>
</evidence>
<dbReference type="PANTHER" id="PTHR43719">
    <property type="entry name" value="TWO-COMPONENT HISTIDINE KINASE"/>
    <property type="match status" value="1"/>
</dbReference>
<dbReference type="SMART" id="SM00387">
    <property type="entry name" value="HATPase_c"/>
    <property type="match status" value="1"/>
</dbReference>
<feature type="region of interest" description="Disordered" evidence="3">
    <location>
        <begin position="351"/>
        <end position="380"/>
    </location>
</feature>
<dbReference type="InterPro" id="IPR001789">
    <property type="entry name" value="Sig_transdc_resp-reg_receiver"/>
</dbReference>
<dbReference type="Pfam" id="PF00512">
    <property type="entry name" value="HisKA"/>
    <property type="match status" value="1"/>
</dbReference>
<feature type="region of interest" description="Disordered" evidence="3">
    <location>
        <begin position="40"/>
        <end position="61"/>
    </location>
</feature>
<feature type="modified residue" description="4-aspartylphosphate" evidence="2">
    <location>
        <position position="1068"/>
    </location>
</feature>
<dbReference type="SUPFAM" id="SSF55874">
    <property type="entry name" value="ATPase domain of HSP90 chaperone/DNA topoisomerase II/histidine kinase"/>
    <property type="match status" value="1"/>
</dbReference>
<dbReference type="InterPro" id="IPR003594">
    <property type="entry name" value="HATPase_dom"/>
</dbReference>
<evidence type="ECO:0000256" key="3">
    <source>
        <dbReference type="SAM" id="MobiDB-lite"/>
    </source>
</evidence>
<accession>A0A2I2G103</accession>
<dbReference type="InterPro" id="IPR036890">
    <property type="entry name" value="HATPase_C_sf"/>
</dbReference>
<dbReference type="InterPro" id="IPR050956">
    <property type="entry name" value="2C_system_His_kinase"/>
</dbReference>
<feature type="compositionally biased region" description="Low complexity" evidence="3">
    <location>
        <begin position="351"/>
        <end position="360"/>
    </location>
</feature>
<evidence type="ECO:0008006" key="8">
    <source>
        <dbReference type="Google" id="ProtNLM"/>
    </source>
</evidence>
<dbReference type="SUPFAM" id="SSF47384">
    <property type="entry name" value="Homodimeric domain of signal transducing histidine kinase"/>
    <property type="match status" value="1"/>
</dbReference>
<feature type="region of interest" description="Disordered" evidence="3">
    <location>
        <begin position="952"/>
        <end position="972"/>
    </location>
</feature>
<dbReference type="RefSeq" id="XP_024701861.1">
    <property type="nucleotide sequence ID" value="XM_024853461.1"/>
</dbReference>
<dbReference type="PROSITE" id="PS50109">
    <property type="entry name" value="HIS_KIN"/>
    <property type="match status" value="1"/>
</dbReference>
<dbReference type="AlphaFoldDB" id="A0A2I2G103"/>
<evidence type="ECO:0000259" key="4">
    <source>
        <dbReference type="PROSITE" id="PS50109"/>
    </source>
</evidence>
<dbReference type="Proteomes" id="UP000234275">
    <property type="component" value="Unassembled WGS sequence"/>
</dbReference>
<dbReference type="InterPro" id="IPR036097">
    <property type="entry name" value="HisK_dim/P_sf"/>
</dbReference>
<evidence type="ECO:0000259" key="5">
    <source>
        <dbReference type="PROSITE" id="PS50110"/>
    </source>
</evidence>
<dbReference type="Pfam" id="PF00072">
    <property type="entry name" value="Response_reg"/>
    <property type="match status" value="1"/>
</dbReference>
<dbReference type="OrthoDB" id="303614at2759"/>
<dbReference type="Pfam" id="PF02518">
    <property type="entry name" value="HATPase_c"/>
    <property type="match status" value="1"/>
</dbReference>
<dbReference type="PANTHER" id="PTHR43719:SF11">
    <property type="entry name" value="HISTIDINE KINASE_RESPONSE REGULATOR, PUTATIVE-RELATED"/>
    <property type="match status" value="1"/>
</dbReference>
<dbReference type="CDD" id="cd17546">
    <property type="entry name" value="REC_hyHK_CKI1_RcsC-like"/>
    <property type="match status" value="1"/>
</dbReference>
<dbReference type="Gene3D" id="1.10.287.130">
    <property type="match status" value="1"/>
</dbReference>
<feature type="compositionally biased region" description="Polar residues" evidence="3">
    <location>
        <begin position="999"/>
        <end position="1011"/>
    </location>
</feature>
<dbReference type="InterPro" id="IPR005467">
    <property type="entry name" value="His_kinase_dom"/>
</dbReference>
<dbReference type="PRINTS" id="PR00344">
    <property type="entry name" value="BCTRLSENSOR"/>
</dbReference>
<dbReference type="InterPro" id="IPR004358">
    <property type="entry name" value="Sig_transdc_His_kin-like_C"/>
</dbReference>
<dbReference type="InterPro" id="IPR003661">
    <property type="entry name" value="HisK_dim/P_dom"/>
</dbReference>
<keyword evidence="7" id="KW-1185">Reference proteome</keyword>
<dbReference type="EMBL" id="MSFO01000006">
    <property type="protein sequence ID" value="PLB46559.1"/>
    <property type="molecule type" value="Genomic_DNA"/>
</dbReference>
<evidence type="ECO:0000313" key="6">
    <source>
        <dbReference type="EMBL" id="PLB46559.1"/>
    </source>
</evidence>
<evidence type="ECO:0000313" key="7">
    <source>
        <dbReference type="Proteomes" id="UP000234275"/>
    </source>
</evidence>
<dbReference type="SMART" id="SM00388">
    <property type="entry name" value="HisKA"/>
    <property type="match status" value="1"/>
</dbReference>
<feature type="domain" description="Histidine kinase" evidence="4">
    <location>
        <begin position="536"/>
        <end position="806"/>
    </location>
</feature>
<dbReference type="SUPFAM" id="SSF55781">
    <property type="entry name" value="GAF domain-like"/>
    <property type="match status" value="1"/>
</dbReference>
<dbReference type="Gene3D" id="3.40.50.2300">
    <property type="match status" value="1"/>
</dbReference>
<comment type="caution">
    <text evidence="6">The sequence shown here is derived from an EMBL/GenBank/DDBJ whole genome shotgun (WGS) entry which is preliminary data.</text>
</comment>
<proteinExistence type="predicted"/>
<organism evidence="6 7">
    <name type="scientific">Aspergillus steynii IBT 23096</name>
    <dbReference type="NCBI Taxonomy" id="1392250"/>
    <lineage>
        <taxon>Eukaryota</taxon>
        <taxon>Fungi</taxon>
        <taxon>Dikarya</taxon>
        <taxon>Ascomycota</taxon>
        <taxon>Pezizomycotina</taxon>
        <taxon>Eurotiomycetes</taxon>
        <taxon>Eurotiomycetidae</taxon>
        <taxon>Eurotiales</taxon>
        <taxon>Aspergillaceae</taxon>
        <taxon>Aspergillus</taxon>
        <taxon>Aspergillus subgen. Circumdati</taxon>
    </lineage>
</organism>
<dbReference type="VEuPathDB" id="FungiDB:P170DRAFT_477439"/>
<dbReference type="SUPFAM" id="SSF52172">
    <property type="entry name" value="CheY-like"/>
    <property type="match status" value="1"/>
</dbReference>
<name>A0A2I2G103_9EURO</name>
<dbReference type="InterPro" id="IPR011006">
    <property type="entry name" value="CheY-like_superfamily"/>
</dbReference>
<keyword evidence="1 2" id="KW-0597">Phosphoprotein</keyword>
<protein>
    <recommendedName>
        <fullName evidence="8">Sensor histidine kinase/response regulator</fullName>
    </recommendedName>
</protein>
<dbReference type="PROSITE" id="PS50110">
    <property type="entry name" value="RESPONSE_REGULATORY"/>
    <property type="match status" value="1"/>
</dbReference>
<feature type="region of interest" description="Disordered" evidence="3">
    <location>
        <begin position="990"/>
        <end position="1011"/>
    </location>
</feature>
<evidence type="ECO:0000256" key="1">
    <source>
        <dbReference type="ARBA" id="ARBA00022553"/>
    </source>
</evidence>
<dbReference type="CDD" id="cd00082">
    <property type="entry name" value="HisKA"/>
    <property type="match status" value="1"/>
</dbReference>
<dbReference type="GO" id="GO:0000155">
    <property type="term" value="F:phosphorelay sensor kinase activity"/>
    <property type="evidence" value="ECO:0007669"/>
    <property type="project" value="InterPro"/>
</dbReference>
<reference evidence="6 7" key="1">
    <citation type="submission" date="2016-12" db="EMBL/GenBank/DDBJ databases">
        <title>The genomes of Aspergillus section Nigri reveals drivers in fungal speciation.</title>
        <authorList>
            <consortium name="DOE Joint Genome Institute"/>
            <person name="Vesth T.C."/>
            <person name="Nybo J."/>
            <person name="Theobald S."/>
            <person name="Brandl J."/>
            <person name="Frisvad J.C."/>
            <person name="Nielsen K.F."/>
            <person name="Lyhne E.K."/>
            <person name="Kogle M.E."/>
            <person name="Kuo A."/>
            <person name="Riley R."/>
            <person name="Clum A."/>
            <person name="Nolan M."/>
            <person name="Lipzen A."/>
            <person name="Salamov A."/>
            <person name="Henrissat B."/>
            <person name="Wiebenga A."/>
            <person name="De Vries R.P."/>
            <person name="Grigoriev I.V."/>
            <person name="Mortensen U.H."/>
            <person name="Andersen M.R."/>
            <person name="Baker S.E."/>
        </authorList>
    </citation>
    <scope>NUCLEOTIDE SEQUENCE [LARGE SCALE GENOMIC DNA]</scope>
    <source>
        <strain evidence="6 7">IBT 23096</strain>
    </source>
</reference>